<dbReference type="EMBL" id="CP089982">
    <property type="protein sequence ID" value="WXA94272.1"/>
    <property type="molecule type" value="Genomic_DNA"/>
</dbReference>
<dbReference type="SUPFAM" id="SSF55486">
    <property type="entry name" value="Metalloproteases ('zincins'), catalytic domain"/>
    <property type="match status" value="1"/>
</dbReference>
<reference evidence="3 4" key="1">
    <citation type="submission" date="2021-12" db="EMBL/GenBank/DDBJ databases">
        <title>Discovery of the Pendulisporaceae a myxobacterial family with distinct sporulation behavior and unique specialized metabolism.</title>
        <authorList>
            <person name="Garcia R."/>
            <person name="Popoff A."/>
            <person name="Bader C.D."/>
            <person name="Loehr J."/>
            <person name="Walesch S."/>
            <person name="Walt C."/>
            <person name="Boldt J."/>
            <person name="Bunk B."/>
            <person name="Haeckl F.J.F.P.J."/>
            <person name="Gunesch A.P."/>
            <person name="Birkelbach J."/>
            <person name="Nuebel U."/>
            <person name="Pietschmann T."/>
            <person name="Bach T."/>
            <person name="Mueller R."/>
        </authorList>
    </citation>
    <scope>NUCLEOTIDE SEQUENCE [LARGE SCALE GENOMIC DNA]</scope>
    <source>
        <strain evidence="3 4">MSr12523</strain>
    </source>
</reference>
<keyword evidence="3" id="KW-0645">Protease</keyword>
<evidence type="ECO:0000313" key="3">
    <source>
        <dbReference type="EMBL" id="WXA94272.1"/>
    </source>
</evidence>
<dbReference type="InterPro" id="IPR001506">
    <property type="entry name" value="Peptidase_M12A"/>
</dbReference>
<sequence length="241" mass="26478">MMSEQSKRSAPFAKSSPTCIVIRWLPMPLVAAALLSIVGCSGAADSPPSEQVESTSQELYVLSTNVWDDNQISVCWETGGFNRQKGWVRTAIENTWQRFSQLEFTGWGSCAVSGGANIRIAIADQNPRTLGLGSDLDHVRNGMLLDFTFRNWSPACQNQVEYCIRAIAVHEFGHALGFAHEQNRADTPDTCDQAPQGSNGDTTVGDWDAMSVMNYCNPRYNNDGNLSQTDIAGLQQYYGQP</sequence>
<evidence type="ECO:0000256" key="1">
    <source>
        <dbReference type="SAM" id="MobiDB-lite"/>
    </source>
</evidence>
<dbReference type="GO" id="GO:0008237">
    <property type="term" value="F:metallopeptidase activity"/>
    <property type="evidence" value="ECO:0007669"/>
    <property type="project" value="UniProtKB-KW"/>
</dbReference>
<dbReference type="Proteomes" id="UP001379533">
    <property type="component" value="Chromosome"/>
</dbReference>
<name>A0ABZ2K6F4_9BACT</name>
<accession>A0ABZ2K6F4</accession>
<evidence type="ECO:0000313" key="4">
    <source>
        <dbReference type="Proteomes" id="UP001379533"/>
    </source>
</evidence>
<evidence type="ECO:0000259" key="2">
    <source>
        <dbReference type="SMART" id="SM00235"/>
    </source>
</evidence>
<dbReference type="SMART" id="SM00235">
    <property type="entry name" value="ZnMc"/>
    <property type="match status" value="1"/>
</dbReference>
<keyword evidence="4" id="KW-1185">Reference proteome</keyword>
<dbReference type="RefSeq" id="WP_394844874.1">
    <property type="nucleotide sequence ID" value="NZ_CP089982.1"/>
</dbReference>
<dbReference type="InterPro" id="IPR024079">
    <property type="entry name" value="MetalloPept_cat_dom_sf"/>
</dbReference>
<organism evidence="3 4">
    <name type="scientific">Pendulispora brunnea</name>
    <dbReference type="NCBI Taxonomy" id="2905690"/>
    <lineage>
        <taxon>Bacteria</taxon>
        <taxon>Pseudomonadati</taxon>
        <taxon>Myxococcota</taxon>
        <taxon>Myxococcia</taxon>
        <taxon>Myxococcales</taxon>
        <taxon>Sorangiineae</taxon>
        <taxon>Pendulisporaceae</taxon>
        <taxon>Pendulispora</taxon>
    </lineage>
</organism>
<feature type="region of interest" description="Disordered" evidence="1">
    <location>
        <begin position="186"/>
        <end position="205"/>
    </location>
</feature>
<keyword evidence="3" id="KW-0378">Hydrolase</keyword>
<dbReference type="InterPro" id="IPR006026">
    <property type="entry name" value="Peptidase_Metallo"/>
</dbReference>
<keyword evidence="3" id="KW-0482">Metalloprotease</keyword>
<dbReference type="Pfam" id="PF01400">
    <property type="entry name" value="Astacin"/>
    <property type="match status" value="1"/>
</dbReference>
<dbReference type="Gene3D" id="3.40.390.10">
    <property type="entry name" value="Collagenase (Catalytic Domain)"/>
    <property type="match status" value="1"/>
</dbReference>
<protein>
    <submittedName>
        <fullName evidence="3">M57 family metalloprotease</fullName>
    </submittedName>
</protein>
<gene>
    <name evidence="3" type="ORF">LZC95_48480</name>
</gene>
<feature type="compositionally biased region" description="Polar residues" evidence="1">
    <location>
        <begin position="193"/>
        <end position="202"/>
    </location>
</feature>
<feature type="domain" description="Peptidase metallopeptidase" evidence="2">
    <location>
        <begin position="63"/>
        <end position="240"/>
    </location>
</feature>
<proteinExistence type="predicted"/>